<name>A0A1H2NFT3_9ACTN</name>
<keyword evidence="3 6" id="KW-0808">Transferase</keyword>
<dbReference type="InterPro" id="IPR000092">
    <property type="entry name" value="Polyprenyl_synt"/>
</dbReference>
<dbReference type="Proteomes" id="UP000198825">
    <property type="component" value="Chromosome I"/>
</dbReference>
<reference evidence="8" key="1">
    <citation type="submission" date="2016-10" db="EMBL/GenBank/DDBJ databases">
        <authorList>
            <person name="Varghese N."/>
            <person name="Submissions S."/>
        </authorList>
    </citation>
    <scope>NUCLEOTIDE SEQUENCE [LARGE SCALE GENOMIC DNA]</scope>
    <source>
        <strain evidence="8">DSM 21743</strain>
    </source>
</reference>
<evidence type="ECO:0000313" key="8">
    <source>
        <dbReference type="Proteomes" id="UP000198825"/>
    </source>
</evidence>
<evidence type="ECO:0000256" key="6">
    <source>
        <dbReference type="RuleBase" id="RU004466"/>
    </source>
</evidence>
<comment type="similarity">
    <text evidence="2 6">Belongs to the FPP/GGPP synthase family.</text>
</comment>
<accession>A0A1H2NFT3</accession>
<evidence type="ECO:0000256" key="5">
    <source>
        <dbReference type="ARBA" id="ARBA00022842"/>
    </source>
</evidence>
<dbReference type="GO" id="GO:0046872">
    <property type="term" value="F:metal ion binding"/>
    <property type="evidence" value="ECO:0007669"/>
    <property type="project" value="UniProtKB-KW"/>
</dbReference>
<dbReference type="PROSITE" id="PS00723">
    <property type="entry name" value="POLYPRENYL_SYNTHASE_1"/>
    <property type="match status" value="1"/>
</dbReference>
<dbReference type="GO" id="GO:0004659">
    <property type="term" value="F:prenyltransferase activity"/>
    <property type="evidence" value="ECO:0007669"/>
    <property type="project" value="InterPro"/>
</dbReference>
<dbReference type="InterPro" id="IPR033749">
    <property type="entry name" value="Polyprenyl_synt_CS"/>
</dbReference>
<dbReference type="RefSeq" id="WP_091078488.1">
    <property type="nucleotide sequence ID" value="NZ_LT629799.1"/>
</dbReference>
<dbReference type="PANTHER" id="PTHR12001:SF85">
    <property type="entry name" value="SHORT CHAIN ISOPRENYL DIPHOSPHATE SYNTHASE"/>
    <property type="match status" value="1"/>
</dbReference>
<keyword evidence="8" id="KW-1185">Reference proteome</keyword>
<evidence type="ECO:0000256" key="1">
    <source>
        <dbReference type="ARBA" id="ARBA00001946"/>
    </source>
</evidence>
<keyword evidence="5" id="KW-0460">Magnesium</keyword>
<keyword evidence="4" id="KW-0479">Metal-binding</keyword>
<dbReference type="InterPro" id="IPR008949">
    <property type="entry name" value="Isoprenoid_synthase_dom_sf"/>
</dbReference>
<dbReference type="Gene3D" id="1.10.600.10">
    <property type="entry name" value="Farnesyl Diphosphate Synthase"/>
    <property type="match status" value="1"/>
</dbReference>
<dbReference type="PANTHER" id="PTHR12001">
    <property type="entry name" value="GERANYLGERANYL PYROPHOSPHATE SYNTHASE"/>
    <property type="match status" value="1"/>
</dbReference>
<dbReference type="EMBL" id="LT629799">
    <property type="protein sequence ID" value="SDV04293.1"/>
    <property type="molecule type" value="Genomic_DNA"/>
</dbReference>
<protein>
    <submittedName>
        <fullName evidence="7">Geranylgeranyl diphosphate synthase, type I</fullName>
    </submittedName>
</protein>
<sequence length="402" mass="42533">MTSASRKPAVDVAQPDDATVLALPTASTTALTKDYLERVDQTLREAIGRLVHTWRVELAYSLGPSGPAASPPDILLEHDLPEMLQALNGTGGKRIRPSMAHWGWVACGGSSRADLGQDGGVDGGAADVVRAGAALELLHIFALIHDDVMDESDSRRGQPSVHTLAAQLHLHAGARGDARHFGESIAVLVGDLAHAEADHLVTELPRPMRAIWRLLVIELVHGQSRDLTGSAAGRRDLDHARRVARMKSGRYTVQRPLELGAAAAGAPDVVRDALLTYGEEVGEAFALRDDLLGVWGDPRSTGKPAGDDLISGKPTVIMALAEERLHGSARRVLRRVGTPELSPADVTALQSALAEQGVVEAVEARISEHVRAASAALASVDLDPAGVAGLTGMAHLIAWRDR</sequence>
<dbReference type="OrthoDB" id="4497239at2"/>
<comment type="cofactor">
    <cofactor evidence="1">
        <name>Mg(2+)</name>
        <dbReference type="ChEBI" id="CHEBI:18420"/>
    </cofactor>
</comment>
<proteinExistence type="inferred from homology"/>
<dbReference type="SFLD" id="SFLDS00005">
    <property type="entry name" value="Isoprenoid_Synthase_Type_I"/>
    <property type="match status" value="1"/>
</dbReference>
<dbReference type="SUPFAM" id="SSF48576">
    <property type="entry name" value="Terpenoid synthases"/>
    <property type="match status" value="1"/>
</dbReference>
<dbReference type="GO" id="GO:0008299">
    <property type="term" value="P:isoprenoid biosynthetic process"/>
    <property type="evidence" value="ECO:0007669"/>
    <property type="project" value="InterPro"/>
</dbReference>
<evidence type="ECO:0000313" key="7">
    <source>
        <dbReference type="EMBL" id="SDV04293.1"/>
    </source>
</evidence>
<dbReference type="Pfam" id="PF00348">
    <property type="entry name" value="polyprenyl_synt"/>
    <property type="match status" value="1"/>
</dbReference>
<evidence type="ECO:0000256" key="3">
    <source>
        <dbReference type="ARBA" id="ARBA00022679"/>
    </source>
</evidence>
<dbReference type="STRING" id="546874.SAMN04488544_3949"/>
<organism evidence="7 8">
    <name type="scientific">Microlunatus sagamiharensis</name>
    <dbReference type="NCBI Taxonomy" id="546874"/>
    <lineage>
        <taxon>Bacteria</taxon>
        <taxon>Bacillati</taxon>
        <taxon>Actinomycetota</taxon>
        <taxon>Actinomycetes</taxon>
        <taxon>Propionibacteriales</taxon>
        <taxon>Propionibacteriaceae</taxon>
        <taxon>Microlunatus</taxon>
    </lineage>
</organism>
<dbReference type="AlphaFoldDB" id="A0A1H2NFT3"/>
<evidence type="ECO:0000256" key="2">
    <source>
        <dbReference type="ARBA" id="ARBA00006706"/>
    </source>
</evidence>
<gene>
    <name evidence="7" type="ORF">SAMN04488544_3949</name>
</gene>
<evidence type="ECO:0000256" key="4">
    <source>
        <dbReference type="ARBA" id="ARBA00022723"/>
    </source>
</evidence>
<dbReference type="CDD" id="cd00685">
    <property type="entry name" value="Trans_IPPS_HT"/>
    <property type="match status" value="1"/>
</dbReference>